<gene>
    <name evidence="2" type="ORF">J1605_016193</name>
</gene>
<sequence length="113" mass="11388">MADSALGAGLAFPPPSPLPRRKGRDAPRPLLLPPPAPPPPLPPQPPPPPAAARSAGEESEAEKKAVAAGGGSSAVLAPEPLHSSSPCVELIHLTPQACISTPSPKNLPLPSLY</sequence>
<evidence type="ECO:0000313" key="3">
    <source>
        <dbReference type="Proteomes" id="UP001159641"/>
    </source>
</evidence>
<proteinExistence type="predicted"/>
<name>A0AB34G9Z4_ESCRO</name>
<reference evidence="2 3" key="1">
    <citation type="submission" date="2022-11" db="EMBL/GenBank/DDBJ databases">
        <title>Whole genome sequence of Eschrichtius robustus ER-17-0199.</title>
        <authorList>
            <person name="Bruniche-Olsen A."/>
            <person name="Black A.N."/>
            <person name="Fields C.J."/>
            <person name="Walden K."/>
            <person name="Dewoody J.A."/>
        </authorList>
    </citation>
    <scope>NUCLEOTIDE SEQUENCE [LARGE SCALE GENOMIC DNA]</scope>
    <source>
        <strain evidence="2">ER-17-0199</strain>
        <tissue evidence="2">Blubber</tissue>
    </source>
</reference>
<evidence type="ECO:0000256" key="1">
    <source>
        <dbReference type="SAM" id="MobiDB-lite"/>
    </source>
</evidence>
<dbReference type="EMBL" id="JAIQCJ010002596">
    <property type="protein sequence ID" value="KAJ8775645.1"/>
    <property type="molecule type" value="Genomic_DNA"/>
</dbReference>
<protein>
    <submittedName>
        <fullName evidence="2">Uncharacterized protein</fullName>
    </submittedName>
</protein>
<evidence type="ECO:0000313" key="2">
    <source>
        <dbReference type="EMBL" id="KAJ8775645.1"/>
    </source>
</evidence>
<keyword evidence="3" id="KW-1185">Reference proteome</keyword>
<dbReference type="AlphaFoldDB" id="A0AB34G9Z4"/>
<feature type="region of interest" description="Disordered" evidence="1">
    <location>
        <begin position="1"/>
        <end position="81"/>
    </location>
</feature>
<organism evidence="2 3">
    <name type="scientific">Eschrichtius robustus</name>
    <name type="common">California gray whale</name>
    <name type="synonym">Eschrichtius gibbosus</name>
    <dbReference type="NCBI Taxonomy" id="9764"/>
    <lineage>
        <taxon>Eukaryota</taxon>
        <taxon>Metazoa</taxon>
        <taxon>Chordata</taxon>
        <taxon>Craniata</taxon>
        <taxon>Vertebrata</taxon>
        <taxon>Euteleostomi</taxon>
        <taxon>Mammalia</taxon>
        <taxon>Eutheria</taxon>
        <taxon>Laurasiatheria</taxon>
        <taxon>Artiodactyla</taxon>
        <taxon>Whippomorpha</taxon>
        <taxon>Cetacea</taxon>
        <taxon>Mysticeti</taxon>
        <taxon>Eschrichtiidae</taxon>
        <taxon>Eschrichtius</taxon>
    </lineage>
</organism>
<feature type="compositionally biased region" description="Pro residues" evidence="1">
    <location>
        <begin position="30"/>
        <end position="50"/>
    </location>
</feature>
<accession>A0AB34G9Z4</accession>
<comment type="caution">
    <text evidence="2">The sequence shown here is derived from an EMBL/GenBank/DDBJ whole genome shotgun (WGS) entry which is preliminary data.</text>
</comment>
<dbReference type="Proteomes" id="UP001159641">
    <property type="component" value="Unassembled WGS sequence"/>
</dbReference>